<dbReference type="PANTHER" id="PTHR12378">
    <property type="entry name" value="DESUMOYLATING ISOPEPTIDASE"/>
    <property type="match status" value="1"/>
</dbReference>
<dbReference type="Pfam" id="PF02230">
    <property type="entry name" value="Abhydrolase_2"/>
    <property type="match status" value="1"/>
</dbReference>
<dbReference type="SUPFAM" id="SSF53474">
    <property type="entry name" value="alpha/beta-Hydrolases"/>
    <property type="match status" value="1"/>
</dbReference>
<dbReference type="Pfam" id="PF05903">
    <property type="entry name" value="Peptidase_C97"/>
    <property type="match status" value="1"/>
</dbReference>
<dbReference type="OrthoDB" id="412286at2759"/>
<reference evidence="5" key="1">
    <citation type="submission" date="2022-10" db="EMBL/GenBank/DDBJ databases">
        <authorList>
            <person name="Chen Y."/>
            <person name="Dougan E. K."/>
            <person name="Chan C."/>
            <person name="Rhodes N."/>
            <person name="Thang M."/>
        </authorList>
    </citation>
    <scope>NUCLEOTIDE SEQUENCE</scope>
</reference>
<dbReference type="PANTHER" id="PTHR12378:SF9">
    <property type="entry name" value="OS06G0107000 PROTEIN"/>
    <property type="match status" value="1"/>
</dbReference>
<dbReference type="EMBL" id="CAMXCT020000915">
    <property type="protein sequence ID" value="CAL1138136.1"/>
    <property type="molecule type" value="Genomic_DNA"/>
</dbReference>
<dbReference type="InterPro" id="IPR029058">
    <property type="entry name" value="AB_hydrolase_fold"/>
</dbReference>
<protein>
    <submittedName>
        <fullName evidence="7">Desumoylating isopeptidase 2</fullName>
    </submittedName>
</protein>
<dbReference type="InterPro" id="IPR003140">
    <property type="entry name" value="PLipase/COase/thioEstase"/>
</dbReference>
<comment type="caution">
    <text evidence="5">The sequence shown here is derived from an EMBL/GenBank/DDBJ whole genome shotgun (WGS) entry which is preliminary data.</text>
</comment>
<keyword evidence="8" id="KW-1185">Reference proteome</keyword>
<dbReference type="Gene3D" id="3.90.1720.30">
    <property type="entry name" value="PPPDE domains"/>
    <property type="match status" value="1"/>
</dbReference>
<evidence type="ECO:0000256" key="2">
    <source>
        <dbReference type="ARBA" id="ARBA00022670"/>
    </source>
</evidence>
<dbReference type="GO" id="GO:0101005">
    <property type="term" value="F:deubiquitinase activity"/>
    <property type="evidence" value="ECO:0007669"/>
    <property type="project" value="TreeGrafter"/>
</dbReference>
<dbReference type="InterPro" id="IPR008580">
    <property type="entry name" value="PPPDE_dom"/>
</dbReference>
<evidence type="ECO:0000313" key="8">
    <source>
        <dbReference type="Proteomes" id="UP001152797"/>
    </source>
</evidence>
<sequence length="451" mass="49214">MAEPSSSSYLARRLPVASVAEQLTHFEGNQRKSSYIERRALASAVTTSDVCHGTCNRSKPDIEDDSVRTSKYIDRRQGPEARQMAESLPKLTILEFHESTDKSGFDPNSTSVQRRVSIHGDGSRISCAVADLAKPHASPGDGHSDVATSETVFLNIYDLGDTSAIQNLNVILKPLGGGAFHAAVQVYDQEWSFGGLSADSEDQGDETGIWSCTPQMCKQHSFRESIAIGTTCLSHIDVLTILGEICDDWPMNSYDLLRRNCCHFCDEFCRLLGLGPLPEWVLNLAKVGAALDDSLSIMARKLRIAMSSAKKFNLTRLKLKKECCTEFVLPKGKPKCGLVWMHGLGDDESGWADMLEDEFMVPAALGPCKFILPRAPRQRSSCNDGEILTSWFDISRLPISHRSAPHHGCSIEEALSSCGRVHAAIDKLVDEGIPPQNIVVGGFSQGGAMAT</sequence>
<evidence type="ECO:0000259" key="4">
    <source>
        <dbReference type="PROSITE" id="PS51858"/>
    </source>
</evidence>
<dbReference type="EMBL" id="CAMXCT010000915">
    <property type="protein sequence ID" value="CAI3984761.1"/>
    <property type="molecule type" value="Genomic_DNA"/>
</dbReference>
<dbReference type="InterPro" id="IPR042266">
    <property type="entry name" value="PPPDE_sf"/>
</dbReference>
<dbReference type="GO" id="GO:0006508">
    <property type="term" value="P:proteolysis"/>
    <property type="evidence" value="ECO:0007669"/>
    <property type="project" value="UniProtKB-KW"/>
</dbReference>
<reference evidence="6" key="2">
    <citation type="submission" date="2024-04" db="EMBL/GenBank/DDBJ databases">
        <authorList>
            <person name="Chen Y."/>
            <person name="Shah S."/>
            <person name="Dougan E. K."/>
            <person name="Thang M."/>
            <person name="Chan C."/>
        </authorList>
    </citation>
    <scope>NUCLEOTIDE SEQUENCE [LARGE SCALE GENOMIC DNA]</scope>
</reference>
<dbReference type="Proteomes" id="UP001152797">
    <property type="component" value="Unassembled WGS sequence"/>
</dbReference>
<comment type="similarity">
    <text evidence="1">Belongs to the DeSI family.</text>
</comment>
<evidence type="ECO:0000256" key="3">
    <source>
        <dbReference type="ARBA" id="ARBA00022801"/>
    </source>
</evidence>
<evidence type="ECO:0000313" key="7">
    <source>
        <dbReference type="EMBL" id="CAL4772073.1"/>
    </source>
</evidence>
<dbReference type="AlphaFoldDB" id="A0A9P1C6M9"/>
<dbReference type="Gene3D" id="3.40.50.1820">
    <property type="entry name" value="alpha/beta hydrolase"/>
    <property type="match status" value="1"/>
</dbReference>
<keyword evidence="2" id="KW-0645">Protease</keyword>
<gene>
    <name evidence="5" type="ORF">C1SCF055_LOCUS12279</name>
</gene>
<name>A0A9P1C6M9_9DINO</name>
<dbReference type="PROSITE" id="PS51858">
    <property type="entry name" value="PPPDE"/>
    <property type="match status" value="1"/>
</dbReference>
<evidence type="ECO:0000256" key="1">
    <source>
        <dbReference type="ARBA" id="ARBA00008140"/>
    </source>
</evidence>
<evidence type="ECO:0000313" key="5">
    <source>
        <dbReference type="EMBL" id="CAI3984761.1"/>
    </source>
</evidence>
<proteinExistence type="inferred from homology"/>
<keyword evidence="3" id="KW-0378">Hydrolase</keyword>
<organism evidence="5">
    <name type="scientific">Cladocopium goreaui</name>
    <dbReference type="NCBI Taxonomy" id="2562237"/>
    <lineage>
        <taxon>Eukaryota</taxon>
        <taxon>Sar</taxon>
        <taxon>Alveolata</taxon>
        <taxon>Dinophyceae</taxon>
        <taxon>Suessiales</taxon>
        <taxon>Symbiodiniaceae</taxon>
        <taxon>Cladocopium</taxon>
    </lineage>
</organism>
<dbReference type="GO" id="GO:0016579">
    <property type="term" value="P:protein deubiquitination"/>
    <property type="evidence" value="ECO:0007669"/>
    <property type="project" value="TreeGrafter"/>
</dbReference>
<evidence type="ECO:0000313" key="6">
    <source>
        <dbReference type="EMBL" id="CAL1138136.1"/>
    </source>
</evidence>
<feature type="domain" description="PPPDE" evidence="4">
    <location>
        <begin position="150"/>
        <end position="295"/>
    </location>
</feature>
<accession>A0A9P1C6M9</accession>
<dbReference type="SMART" id="SM01179">
    <property type="entry name" value="DUF862"/>
    <property type="match status" value="1"/>
</dbReference>
<dbReference type="EMBL" id="CAMXCT030000915">
    <property type="protein sequence ID" value="CAL4772073.1"/>
    <property type="molecule type" value="Genomic_DNA"/>
</dbReference>